<dbReference type="PANTHER" id="PTHR11559">
    <property type="entry name" value="CARBOXYLESTERASE"/>
    <property type="match status" value="1"/>
</dbReference>
<sequence length="602" mass="67020">MFCALIFLRKLKPVGLLIMHRGGRILINFKGKMLQLISMIVLGLSSPSFQTNDLLVSSPSGVFKGTQLTAPSGLSFVAFRGIPYALPPVGELRFGKPRPHPKLENVYDATKEAPICLQPSGVDIGSPGQEDCLYLNIFRPVRLFEKTNQGLKKVLVYIHGGAFFMGSGNEYVPGDFVAQGDVIVVTLNYRLSWLGFLKGNTPQLPGNQGYWDQLMALQWVKDNIQSFGGDSDDITLAGQSMGGESVSVWSIVNQSRNLFTKGIVMSGTIFTCPSTQGSSDILLDLLVDRVGCRPMNQDAKTLSKEWSEEEVSSVITCLQSLPSETFQLPPEGSLTNKFTSIDGELFPASFSELVTDVKYLSDVGFFSKSFLVSLTNNEGAPLTNGIFAAEGADETEKEFLSKKVRVPLPVIEKAYESYSQPEVSSINKVHDIWSDPILAVPTFDFLRIHTSKFKGMTPEDAAGKSYFLYFDIFPSFLPAPHEGTFHSFDLTYLFDLQPSYVLKSFYSLETNETFTAEDVQLKSSLIKIVTDFMASGNPGVTLAENLNMEWPPYEEESEFYLNFKPDFAVAQFPIKARRDIWTDLFPKWMKEFSESSQRKTEL</sequence>
<accession>A0ABM0JPR2</accession>
<name>A0ABM0JPR2_APLCA</name>
<dbReference type="Gene3D" id="3.40.50.1820">
    <property type="entry name" value="alpha/beta hydrolase"/>
    <property type="match status" value="1"/>
</dbReference>
<dbReference type="Proteomes" id="UP000694888">
    <property type="component" value="Unplaced"/>
</dbReference>
<evidence type="ECO:0000313" key="2">
    <source>
        <dbReference type="Proteomes" id="UP000694888"/>
    </source>
</evidence>
<dbReference type="SUPFAM" id="SSF53474">
    <property type="entry name" value="alpha/beta-Hydrolases"/>
    <property type="match status" value="1"/>
</dbReference>
<dbReference type="PROSITE" id="PS00941">
    <property type="entry name" value="CARBOXYLESTERASE_B_2"/>
    <property type="match status" value="1"/>
</dbReference>
<evidence type="ECO:0000259" key="1">
    <source>
        <dbReference type="Pfam" id="PF00135"/>
    </source>
</evidence>
<dbReference type="InterPro" id="IPR029058">
    <property type="entry name" value="AB_hydrolase_fold"/>
</dbReference>
<evidence type="ECO:0000313" key="3">
    <source>
        <dbReference type="RefSeq" id="XP_005098652.1"/>
    </source>
</evidence>
<dbReference type="Pfam" id="PF00135">
    <property type="entry name" value="COesterase"/>
    <property type="match status" value="1"/>
</dbReference>
<dbReference type="InterPro" id="IPR002018">
    <property type="entry name" value="CarbesteraseB"/>
</dbReference>
<dbReference type="InterPro" id="IPR050309">
    <property type="entry name" value="Type-B_Carboxylest/Lipase"/>
</dbReference>
<organism evidence="2 3">
    <name type="scientific">Aplysia californica</name>
    <name type="common">California sea hare</name>
    <dbReference type="NCBI Taxonomy" id="6500"/>
    <lineage>
        <taxon>Eukaryota</taxon>
        <taxon>Metazoa</taxon>
        <taxon>Spiralia</taxon>
        <taxon>Lophotrochozoa</taxon>
        <taxon>Mollusca</taxon>
        <taxon>Gastropoda</taxon>
        <taxon>Heterobranchia</taxon>
        <taxon>Euthyneura</taxon>
        <taxon>Tectipleura</taxon>
        <taxon>Aplysiida</taxon>
        <taxon>Aplysioidea</taxon>
        <taxon>Aplysiidae</taxon>
        <taxon>Aplysia</taxon>
    </lineage>
</organism>
<dbReference type="InterPro" id="IPR019819">
    <property type="entry name" value="Carboxylesterase_B_CS"/>
</dbReference>
<dbReference type="GeneID" id="101856264"/>
<protein>
    <submittedName>
        <fullName evidence="3">Cholinesterase isoform X1</fullName>
    </submittedName>
</protein>
<gene>
    <name evidence="3" type="primary">LOC101856264</name>
</gene>
<proteinExistence type="predicted"/>
<reference evidence="3" key="1">
    <citation type="submission" date="2025-08" db="UniProtKB">
        <authorList>
            <consortium name="RefSeq"/>
        </authorList>
    </citation>
    <scope>IDENTIFICATION</scope>
</reference>
<dbReference type="RefSeq" id="XP_005098652.1">
    <property type="nucleotide sequence ID" value="XM_005098595.3"/>
</dbReference>
<keyword evidence="2" id="KW-1185">Reference proteome</keyword>
<feature type="domain" description="Carboxylesterase type B" evidence="1">
    <location>
        <begin position="55"/>
        <end position="580"/>
    </location>
</feature>